<feature type="domain" description="Transposase DDE" evidence="1">
    <location>
        <begin position="78"/>
        <end position="462"/>
    </location>
</feature>
<dbReference type="EMBL" id="LSLI01000086">
    <property type="protein sequence ID" value="KXS31278.1"/>
    <property type="molecule type" value="Genomic_DNA"/>
</dbReference>
<feature type="non-terminal residue" evidence="2">
    <location>
        <position position="494"/>
    </location>
</feature>
<dbReference type="SUPFAM" id="SSF53098">
    <property type="entry name" value="Ribonuclease H-like"/>
    <property type="match status" value="1"/>
</dbReference>
<protein>
    <submittedName>
        <fullName evidence="2">Transposase IS4 family protein</fullName>
    </submittedName>
</protein>
<dbReference type="InterPro" id="IPR012337">
    <property type="entry name" value="RNaseH-like_sf"/>
</dbReference>
<comment type="caution">
    <text evidence="2">The sequence shown here is derived from an EMBL/GenBank/DDBJ whole genome shotgun (WGS) entry which is preliminary data.</text>
</comment>
<name>A0A139BQS6_9PROT</name>
<reference evidence="2 3" key="2">
    <citation type="submission" date="2016-03" db="EMBL/GenBank/DDBJ databases">
        <title>New uncultured bacterium of the family Gallionellaceae from acid mine drainage: description and reconstruction of genome based on metagenomic analysis of microbial community.</title>
        <authorList>
            <person name="Kadnikov V."/>
            <person name="Ivasenko D."/>
            <person name="Beletsky A."/>
            <person name="Mardanov A."/>
            <person name="Danilova E."/>
            <person name="Pimenov N."/>
            <person name="Karnachuk O."/>
            <person name="Ravin N."/>
        </authorList>
    </citation>
    <scope>NUCLEOTIDE SEQUENCE [LARGE SCALE GENOMIC DNA]</scope>
    <source>
        <strain evidence="2">ShG14-8</strain>
    </source>
</reference>
<dbReference type="InterPro" id="IPR025668">
    <property type="entry name" value="Tnp_DDE_dom"/>
</dbReference>
<dbReference type="Pfam" id="PF13701">
    <property type="entry name" value="DDE_Tnp_1_4"/>
    <property type="match status" value="1"/>
</dbReference>
<organism evidence="2 3">
    <name type="scientific">Candidatus Gallionella acididurans</name>
    <dbReference type="NCBI Taxonomy" id="1796491"/>
    <lineage>
        <taxon>Bacteria</taxon>
        <taxon>Pseudomonadati</taxon>
        <taxon>Pseudomonadota</taxon>
        <taxon>Betaproteobacteria</taxon>
        <taxon>Nitrosomonadales</taxon>
        <taxon>Gallionellaceae</taxon>
        <taxon>Gallionella</taxon>
    </lineage>
</organism>
<proteinExistence type="predicted"/>
<dbReference type="Proteomes" id="UP000070578">
    <property type="component" value="Unassembled WGS sequence"/>
</dbReference>
<reference evidence="2 3" key="1">
    <citation type="submission" date="2016-02" db="EMBL/GenBank/DDBJ databases">
        <authorList>
            <person name="Wen L."/>
            <person name="He K."/>
            <person name="Yang H."/>
        </authorList>
    </citation>
    <scope>NUCLEOTIDE SEQUENCE [LARGE SCALE GENOMIC DNA]</scope>
    <source>
        <strain evidence="2">ShG14-8</strain>
    </source>
</reference>
<gene>
    <name evidence="2" type="ORF">AWT59_2609</name>
</gene>
<accession>A0A139BQS6</accession>
<dbReference type="AlphaFoldDB" id="A0A139BQS6"/>
<evidence type="ECO:0000259" key="1">
    <source>
        <dbReference type="Pfam" id="PF13701"/>
    </source>
</evidence>
<sequence length="494" mass="55018">MGEAKKRANRAVIAHTEPMIVDTPGGRIHVQWDMDASATPNGQLTFFAEFLHTAGLYESWVQDCPLHYTSPNAPTKYDVLGTLLLSILAGHNRYAHITALRCDGVSPEVLKMNKIISEDAMRRGLARIDAQASEGWLKPHLMRSVSAALDTPWILDIDTTIKTLFGNQQGAEVGYNPHKPGRPSHALHTYWVGNLRLVLDVVVSPGKQSSASHAQPGLTALLDGLAPNQRPAMVRGDCGFGNDPFIVELEARNQPYLFKLRQTKGIHKLLQRQFQRDDWTLPGSADQGWSAVEDTVKLSGWDHARRVVILRRAVKQDVALTRKIENQLKLWLKDEATQAYEYAVLVTNAAYGLQAVAQLYRDRADCENGFDELKNQWGWGGFSTQDIERCQTSARSVALIYNWWSWYCRAAKPDARMEAITSRPLLLAGVGRAVKHAGQCTLYLTAMHAAGQSLIALISNIRLALAHVKAIAEQLPTIDPWHVLLNYIVSKITR</sequence>
<evidence type="ECO:0000313" key="3">
    <source>
        <dbReference type="Proteomes" id="UP000070578"/>
    </source>
</evidence>
<evidence type="ECO:0000313" key="2">
    <source>
        <dbReference type="EMBL" id="KXS31278.1"/>
    </source>
</evidence>